<dbReference type="EMBL" id="JAFNEN010001495">
    <property type="protein sequence ID" value="KAG8173779.1"/>
    <property type="molecule type" value="Genomic_DNA"/>
</dbReference>
<protein>
    <submittedName>
        <fullName evidence="2">Uncharacterized protein</fullName>
    </submittedName>
</protein>
<feature type="region of interest" description="Disordered" evidence="1">
    <location>
        <begin position="1"/>
        <end position="69"/>
    </location>
</feature>
<organism evidence="2 3">
    <name type="scientific">Oedothorax gibbosus</name>
    <dbReference type="NCBI Taxonomy" id="931172"/>
    <lineage>
        <taxon>Eukaryota</taxon>
        <taxon>Metazoa</taxon>
        <taxon>Ecdysozoa</taxon>
        <taxon>Arthropoda</taxon>
        <taxon>Chelicerata</taxon>
        <taxon>Arachnida</taxon>
        <taxon>Araneae</taxon>
        <taxon>Araneomorphae</taxon>
        <taxon>Entelegynae</taxon>
        <taxon>Araneoidea</taxon>
        <taxon>Linyphiidae</taxon>
        <taxon>Erigoninae</taxon>
        <taxon>Oedothorax</taxon>
    </lineage>
</organism>
<evidence type="ECO:0000256" key="1">
    <source>
        <dbReference type="SAM" id="MobiDB-lite"/>
    </source>
</evidence>
<feature type="compositionally biased region" description="Polar residues" evidence="1">
    <location>
        <begin position="53"/>
        <end position="67"/>
    </location>
</feature>
<proteinExistence type="predicted"/>
<keyword evidence="3" id="KW-1185">Reference proteome</keyword>
<dbReference type="AlphaFoldDB" id="A0AAV6TPF9"/>
<gene>
    <name evidence="2" type="ORF">JTE90_014544</name>
</gene>
<sequence length="113" mass="12082">MVPPGQWVSSRGQMGFSSRSQGVYSGVNGAAPESRVTPGVNESLQEINGHPGSMSQLQGSIVSSRSQRVAPGVKRVAPGVMVSSRGTRLFFYISLPNEEKIWTMSKKKGATWG</sequence>
<accession>A0AAV6TPF9</accession>
<name>A0AAV6TPF9_9ARAC</name>
<evidence type="ECO:0000313" key="3">
    <source>
        <dbReference type="Proteomes" id="UP000827092"/>
    </source>
</evidence>
<feature type="compositionally biased region" description="Polar residues" evidence="1">
    <location>
        <begin position="7"/>
        <end position="23"/>
    </location>
</feature>
<reference evidence="2 3" key="1">
    <citation type="journal article" date="2022" name="Nat. Ecol. Evol.">
        <title>A masculinizing supergene underlies an exaggerated male reproductive morph in a spider.</title>
        <authorList>
            <person name="Hendrickx F."/>
            <person name="De Corte Z."/>
            <person name="Sonet G."/>
            <person name="Van Belleghem S.M."/>
            <person name="Kostlbacher S."/>
            <person name="Vangestel C."/>
        </authorList>
    </citation>
    <scope>NUCLEOTIDE SEQUENCE [LARGE SCALE GENOMIC DNA]</scope>
    <source>
        <strain evidence="2">W744_W776</strain>
    </source>
</reference>
<evidence type="ECO:0000313" key="2">
    <source>
        <dbReference type="EMBL" id="KAG8173779.1"/>
    </source>
</evidence>
<comment type="caution">
    <text evidence="2">The sequence shown here is derived from an EMBL/GenBank/DDBJ whole genome shotgun (WGS) entry which is preliminary data.</text>
</comment>
<dbReference type="Proteomes" id="UP000827092">
    <property type="component" value="Unassembled WGS sequence"/>
</dbReference>